<dbReference type="PANTHER" id="PTHR37418:SF2">
    <property type="entry name" value="3-KETO-5-AMINOHEXANOATE CLEAVAGE ENZYME"/>
    <property type="match status" value="1"/>
</dbReference>
<sequence>MAKKTIMTCAVTGNGTMPSQNENLPVTPAEIAQAAIDAGKAGAAIAHMHVRDPETAKGSMDLNLYREVVDRIRDAGSDIVINLTTGEGQRFVPSEEDPSIAGPGTTLCHPSLRSAHVKALRPEICTLDFNTMVNKTWTVINTPPTLKVMADIANEAGTKPEIEIFDSGDLNMAKDFIAKGILKSPAMFQFVMGINFGAAANYQTLAYLISQLPENSEWAAFGIGKNAYRMMALSYLMGGHVRIGMEDTVYIDKGELCKSNAQLVEKGVGIVESLGGTMATPAEAREILGLKQL</sequence>
<dbReference type="Gene3D" id="3.20.20.70">
    <property type="entry name" value="Aldolase class I"/>
    <property type="match status" value="1"/>
</dbReference>
<reference evidence="5 6" key="1">
    <citation type="submission" date="2016-10" db="EMBL/GenBank/DDBJ databases">
        <authorList>
            <person name="de Groot N.N."/>
        </authorList>
    </citation>
    <scope>NUCLEOTIDE SEQUENCE [LARGE SCALE GENOMIC DNA]</scope>
    <source>
        <strain evidence="5 6">DSM 17862</strain>
    </source>
</reference>
<proteinExistence type="predicted"/>
<keyword evidence="3" id="KW-0479">Metal-binding</keyword>
<evidence type="ECO:0000256" key="2">
    <source>
        <dbReference type="ARBA" id="ARBA00022679"/>
    </source>
</evidence>
<keyword evidence="4" id="KW-0862">Zinc</keyword>
<dbReference type="Proteomes" id="UP000199180">
    <property type="component" value="Unassembled WGS sequence"/>
</dbReference>
<accession>A0A1I0JC03</accession>
<dbReference type="AlphaFoldDB" id="A0A1I0JC03"/>
<evidence type="ECO:0000313" key="5">
    <source>
        <dbReference type="EMBL" id="SEU07553.1"/>
    </source>
</evidence>
<dbReference type="STRING" id="364199.SAMN04489858_1243"/>
<dbReference type="Pfam" id="PF05853">
    <property type="entry name" value="BKACE"/>
    <property type="match status" value="1"/>
</dbReference>
<dbReference type="EMBL" id="FOHO01000024">
    <property type="protein sequence ID" value="SEU07553.1"/>
    <property type="molecule type" value="Genomic_DNA"/>
</dbReference>
<protein>
    <submittedName>
        <fullName evidence="5">Uncharacterized conserved protein, DUF849 family</fullName>
    </submittedName>
</protein>
<dbReference type="PANTHER" id="PTHR37418">
    <property type="entry name" value="3-KETO-5-AMINOHEXANOATE CLEAVAGE ENZYME-RELATED"/>
    <property type="match status" value="1"/>
</dbReference>
<name>A0A1I0JC03_9RHOB</name>
<dbReference type="InterPro" id="IPR008567">
    <property type="entry name" value="BKACE"/>
</dbReference>
<keyword evidence="6" id="KW-1185">Reference proteome</keyword>
<organism evidence="5 6">
    <name type="scientific">Paracoccus homiensis</name>
    <dbReference type="NCBI Taxonomy" id="364199"/>
    <lineage>
        <taxon>Bacteria</taxon>
        <taxon>Pseudomonadati</taxon>
        <taxon>Pseudomonadota</taxon>
        <taxon>Alphaproteobacteria</taxon>
        <taxon>Rhodobacterales</taxon>
        <taxon>Paracoccaceae</taxon>
        <taxon>Paracoccus</taxon>
    </lineage>
</organism>
<dbReference type="GO" id="GO:0043720">
    <property type="term" value="F:3-keto-5-aminohexanoate cleavage activity"/>
    <property type="evidence" value="ECO:0007669"/>
    <property type="project" value="InterPro"/>
</dbReference>
<dbReference type="RefSeq" id="WP_217645913.1">
    <property type="nucleotide sequence ID" value="NZ_FOHO01000024.1"/>
</dbReference>
<evidence type="ECO:0000256" key="4">
    <source>
        <dbReference type="ARBA" id="ARBA00022833"/>
    </source>
</evidence>
<evidence type="ECO:0000256" key="3">
    <source>
        <dbReference type="ARBA" id="ARBA00022723"/>
    </source>
</evidence>
<comment type="cofactor">
    <cofactor evidence="1">
        <name>Zn(2+)</name>
        <dbReference type="ChEBI" id="CHEBI:29105"/>
    </cofactor>
</comment>
<keyword evidence="2" id="KW-0808">Transferase</keyword>
<dbReference type="GO" id="GO:0046872">
    <property type="term" value="F:metal ion binding"/>
    <property type="evidence" value="ECO:0007669"/>
    <property type="project" value="UniProtKB-KW"/>
</dbReference>
<evidence type="ECO:0000313" key="6">
    <source>
        <dbReference type="Proteomes" id="UP000199180"/>
    </source>
</evidence>
<dbReference type="InterPro" id="IPR013785">
    <property type="entry name" value="Aldolase_TIM"/>
</dbReference>
<evidence type="ECO:0000256" key="1">
    <source>
        <dbReference type="ARBA" id="ARBA00001947"/>
    </source>
</evidence>
<gene>
    <name evidence="5" type="ORF">SAMN04489858_1243</name>
</gene>